<accession>A0A518HBG4</accession>
<keyword evidence="1" id="KW-0812">Transmembrane</keyword>
<feature type="transmembrane region" description="Helical" evidence="1">
    <location>
        <begin position="170"/>
        <end position="188"/>
    </location>
</feature>
<feature type="transmembrane region" description="Helical" evidence="1">
    <location>
        <begin position="70"/>
        <end position="90"/>
    </location>
</feature>
<feature type="transmembrane region" description="Helical" evidence="1">
    <location>
        <begin position="422"/>
        <end position="441"/>
    </location>
</feature>
<keyword evidence="3" id="KW-1185">Reference proteome</keyword>
<gene>
    <name evidence="2" type="ORF">ElP_61090</name>
</gene>
<dbReference type="Proteomes" id="UP000317835">
    <property type="component" value="Chromosome"/>
</dbReference>
<feature type="transmembrane region" description="Helical" evidence="1">
    <location>
        <begin position="215"/>
        <end position="235"/>
    </location>
</feature>
<evidence type="ECO:0000256" key="1">
    <source>
        <dbReference type="SAM" id="Phobius"/>
    </source>
</evidence>
<evidence type="ECO:0008006" key="4">
    <source>
        <dbReference type="Google" id="ProtNLM"/>
    </source>
</evidence>
<feature type="transmembrane region" description="Helical" evidence="1">
    <location>
        <begin position="137"/>
        <end position="158"/>
    </location>
</feature>
<sequence length="449" mass="50266">MDRSYVFASAAVIVTLAAARIFRRDFDPFAPIWLFLTGFAHVYILQALSFRDWALSVRGIDVVTAANARAFWALLLFLAVYYSGVGRTIARSIPRPPRTWADAPLVLITPIMVAWGLASMALVLQRFGGADPTEVGAWTRLMLQFPTMQLVAGVLLIVTGRQPHRPRPAITAAGLALTLLYTLVWMYLGKRSHSLFGVLTALCAWYVPRFKRPSLATLAVAAFVGCLVVALSISWRIHKNRGNDASVDSFIAFASGFDPTEILVSLSVEDDEQRKHAQTREMLTRETTEYGGYLLMLDTVPHKSPHDYGSSYIRVVSTYIPRVIWNEKPLFGRERWTAAWIAGSEFRRDEEFTGPAIGILGAAQLNGGAIATALVMAVVALVIRTGYDYFRYHAHLPWAQAWWASTYFNAWLMTVNDDPAVWFYYLYGHMILPPLILLWILNRLGESPS</sequence>
<feature type="transmembrane region" description="Helical" evidence="1">
    <location>
        <begin position="102"/>
        <end position="125"/>
    </location>
</feature>
<dbReference type="KEGG" id="tpla:ElP_61090"/>
<evidence type="ECO:0000313" key="3">
    <source>
        <dbReference type="Proteomes" id="UP000317835"/>
    </source>
</evidence>
<dbReference type="EMBL" id="CP036426">
    <property type="protein sequence ID" value="QDV38160.1"/>
    <property type="molecule type" value="Genomic_DNA"/>
</dbReference>
<proteinExistence type="predicted"/>
<name>A0A518HBG4_9BACT</name>
<organism evidence="2 3">
    <name type="scientific">Tautonia plasticadhaerens</name>
    <dbReference type="NCBI Taxonomy" id="2527974"/>
    <lineage>
        <taxon>Bacteria</taxon>
        <taxon>Pseudomonadati</taxon>
        <taxon>Planctomycetota</taxon>
        <taxon>Planctomycetia</taxon>
        <taxon>Isosphaerales</taxon>
        <taxon>Isosphaeraceae</taxon>
        <taxon>Tautonia</taxon>
    </lineage>
</organism>
<dbReference type="RefSeq" id="WP_145276447.1">
    <property type="nucleotide sequence ID" value="NZ_CP036426.1"/>
</dbReference>
<dbReference type="OrthoDB" id="243288at2"/>
<keyword evidence="1" id="KW-0472">Membrane</keyword>
<protein>
    <recommendedName>
        <fullName evidence="4">Oligosaccharide repeat unit polymerase</fullName>
    </recommendedName>
</protein>
<reference evidence="2 3" key="1">
    <citation type="submission" date="2019-02" db="EMBL/GenBank/DDBJ databases">
        <title>Deep-cultivation of Planctomycetes and their phenomic and genomic characterization uncovers novel biology.</title>
        <authorList>
            <person name="Wiegand S."/>
            <person name="Jogler M."/>
            <person name="Boedeker C."/>
            <person name="Pinto D."/>
            <person name="Vollmers J."/>
            <person name="Rivas-Marin E."/>
            <person name="Kohn T."/>
            <person name="Peeters S.H."/>
            <person name="Heuer A."/>
            <person name="Rast P."/>
            <person name="Oberbeckmann S."/>
            <person name="Bunk B."/>
            <person name="Jeske O."/>
            <person name="Meyerdierks A."/>
            <person name="Storesund J.E."/>
            <person name="Kallscheuer N."/>
            <person name="Luecker S."/>
            <person name="Lage O.M."/>
            <person name="Pohl T."/>
            <person name="Merkel B.J."/>
            <person name="Hornburger P."/>
            <person name="Mueller R.-W."/>
            <person name="Bruemmer F."/>
            <person name="Labrenz M."/>
            <person name="Spormann A.M."/>
            <person name="Op den Camp H."/>
            <person name="Overmann J."/>
            <person name="Amann R."/>
            <person name="Jetten M.S.M."/>
            <person name="Mascher T."/>
            <person name="Medema M.H."/>
            <person name="Devos D.P."/>
            <person name="Kaster A.-K."/>
            <person name="Ovreas L."/>
            <person name="Rohde M."/>
            <person name="Galperin M.Y."/>
            <person name="Jogler C."/>
        </authorList>
    </citation>
    <scope>NUCLEOTIDE SEQUENCE [LARGE SCALE GENOMIC DNA]</scope>
    <source>
        <strain evidence="2 3">ElP</strain>
    </source>
</reference>
<feature type="transmembrane region" description="Helical" evidence="1">
    <location>
        <begin position="29"/>
        <end position="50"/>
    </location>
</feature>
<keyword evidence="1" id="KW-1133">Transmembrane helix</keyword>
<dbReference type="AlphaFoldDB" id="A0A518HBG4"/>
<evidence type="ECO:0000313" key="2">
    <source>
        <dbReference type="EMBL" id="QDV38160.1"/>
    </source>
</evidence>
<feature type="transmembrane region" description="Helical" evidence="1">
    <location>
        <begin position="6"/>
        <end position="22"/>
    </location>
</feature>
<feature type="transmembrane region" description="Helical" evidence="1">
    <location>
        <begin position="357"/>
        <end position="383"/>
    </location>
</feature>